<name>A0A540VA53_9CHLR</name>
<evidence type="ECO:0000313" key="1">
    <source>
        <dbReference type="EMBL" id="TQE93612.1"/>
    </source>
</evidence>
<reference evidence="1 2" key="1">
    <citation type="submission" date="2019-06" db="EMBL/GenBank/DDBJ databases">
        <title>Genome sequence of Litorilinea aerophila BAA-2444.</title>
        <authorList>
            <person name="Maclea K.S."/>
            <person name="Maurais E.G."/>
            <person name="Iannazzi L.C."/>
        </authorList>
    </citation>
    <scope>NUCLEOTIDE SEQUENCE [LARGE SCALE GENOMIC DNA]</scope>
    <source>
        <strain evidence="1 2">ATCC BAA-2444</strain>
    </source>
</reference>
<sequence>MQPIPTDFARRMVELHGPRGEAWLRELPRLVDACARRWSLQVLPHFPGLSYNYVAPAVDRNGTPLVLKLGVPTAELSSEIAALRFYDGHGIARLLDADEAQGALLLERLQPGTELITLEDDEQATAIAAQVMRELWRPIPPDHPFPTVATWGAGFARLRAHFQGGTGPFPPELVARAEGIFAEFLASMAEPVLLHGDLHQYNILASTRRPWLALDPKGIVGEPAYEPGAFLRNPLPDLLTWPQPARALARRIHIFAEILELERERILGWGMAQAVLSAWWSYEDHGHGWEPAMACAELLAGLM</sequence>
<dbReference type="SUPFAM" id="SSF56112">
    <property type="entry name" value="Protein kinase-like (PK-like)"/>
    <property type="match status" value="1"/>
</dbReference>
<dbReference type="InterPro" id="IPR006748">
    <property type="entry name" value="NH2Glyco/OHUrea_AB-resist_kin"/>
</dbReference>
<comment type="caution">
    <text evidence="1">The sequence shown here is derived from an EMBL/GenBank/DDBJ whole genome shotgun (WGS) entry which is preliminary data.</text>
</comment>
<dbReference type="Gene3D" id="3.90.1200.10">
    <property type="match status" value="1"/>
</dbReference>
<dbReference type="Proteomes" id="UP000317371">
    <property type="component" value="Unassembled WGS sequence"/>
</dbReference>
<dbReference type="OrthoDB" id="179394at2"/>
<dbReference type="RefSeq" id="WP_141612033.1">
    <property type="nucleotide sequence ID" value="NZ_VIGC02000036.1"/>
</dbReference>
<dbReference type="InParanoid" id="A0A540VA53"/>
<proteinExistence type="predicted"/>
<keyword evidence="2" id="KW-1185">Reference proteome</keyword>
<dbReference type="GO" id="GO:0016773">
    <property type="term" value="F:phosphotransferase activity, alcohol group as acceptor"/>
    <property type="evidence" value="ECO:0007669"/>
    <property type="project" value="InterPro"/>
</dbReference>
<dbReference type="InterPro" id="IPR011009">
    <property type="entry name" value="Kinase-like_dom_sf"/>
</dbReference>
<dbReference type="GO" id="GO:0019748">
    <property type="term" value="P:secondary metabolic process"/>
    <property type="evidence" value="ECO:0007669"/>
    <property type="project" value="InterPro"/>
</dbReference>
<organism evidence="1 2">
    <name type="scientific">Litorilinea aerophila</name>
    <dbReference type="NCBI Taxonomy" id="1204385"/>
    <lineage>
        <taxon>Bacteria</taxon>
        <taxon>Bacillati</taxon>
        <taxon>Chloroflexota</taxon>
        <taxon>Caldilineae</taxon>
        <taxon>Caldilineales</taxon>
        <taxon>Caldilineaceae</taxon>
        <taxon>Litorilinea</taxon>
    </lineage>
</organism>
<gene>
    <name evidence="1" type="ORF">FKZ61_20500</name>
</gene>
<protein>
    <submittedName>
        <fullName evidence="1">Phosphotransferase</fullName>
    </submittedName>
</protein>
<dbReference type="EMBL" id="VIGC01000036">
    <property type="protein sequence ID" value="TQE93612.1"/>
    <property type="molecule type" value="Genomic_DNA"/>
</dbReference>
<keyword evidence="1" id="KW-0808">Transferase</keyword>
<dbReference type="AlphaFoldDB" id="A0A540VA53"/>
<evidence type="ECO:0000313" key="2">
    <source>
        <dbReference type="Proteomes" id="UP000317371"/>
    </source>
</evidence>
<dbReference type="Pfam" id="PF04655">
    <property type="entry name" value="APH_6_hur"/>
    <property type="match status" value="1"/>
</dbReference>
<accession>A0A540VA53</accession>